<proteinExistence type="predicted"/>
<reference evidence="3 4" key="1">
    <citation type="submission" date="2017-03" db="EMBL/GenBank/DDBJ databases">
        <title>Isolation of Levoglucosan Utilizing Bacteria.</title>
        <authorList>
            <person name="Arya A.S."/>
        </authorList>
    </citation>
    <scope>NUCLEOTIDE SEQUENCE [LARGE SCALE GENOMIC DNA]</scope>
    <source>
        <strain evidence="3 4">MEC069</strain>
    </source>
</reference>
<dbReference type="SUPFAM" id="SSF52540">
    <property type="entry name" value="P-loop containing nucleoside triphosphate hydrolases"/>
    <property type="match status" value="1"/>
</dbReference>
<evidence type="ECO:0000313" key="3">
    <source>
        <dbReference type="EMBL" id="TFE86412.1"/>
    </source>
</evidence>
<evidence type="ECO:0000256" key="1">
    <source>
        <dbReference type="SAM" id="MobiDB-lite"/>
    </source>
</evidence>
<dbReference type="EMBL" id="MYFO01000019">
    <property type="protein sequence ID" value="TFE86412.1"/>
    <property type="molecule type" value="Genomic_DNA"/>
</dbReference>
<dbReference type="InterPro" id="IPR025669">
    <property type="entry name" value="AAA_dom"/>
</dbReference>
<feature type="compositionally biased region" description="Polar residues" evidence="1">
    <location>
        <begin position="136"/>
        <end position="145"/>
    </location>
</feature>
<dbReference type="GO" id="GO:0009898">
    <property type="term" value="C:cytoplasmic side of plasma membrane"/>
    <property type="evidence" value="ECO:0007669"/>
    <property type="project" value="TreeGrafter"/>
</dbReference>
<dbReference type="PANTHER" id="PTHR43384:SF13">
    <property type="entry name" value="SLR0110 PROTEIN"/>
    <property type="match status" value="1"/>
</dbReference>
<dbReference type="OrthoDB" id="9794577at2"/>
<dbReference type="GO" id="GO:0005829">
    <property type="term" value="C:cytosol"/>
    <property type="evidence" value="ECO:0007669"/>
    <property type="project" value="TreeGrafter"/>
</dbReference>
<dbReference type="Proteomes" id="UP000298246">
    <property type="component" value="Unassembled WGS sequence"/>
</dbReference>
<dbReference type="AlphaFoldDB" id="A0A4Y8PYL4"/>
<accession>A0A4Y8PYL4</accession>
<feature type="domain" description="AAA" evidence="2">
    <location>
        <begin position="202"/>
        <end position="351"/>
    </location>
</feature>
<dbReference type="Pfam" id="PF13614">
    <property type="entry name" value="AAA_31"/>
    <property type="match status" value="1"/>
</dbReference>
<evidence type="ECO:0000259" key="2">
    <source>
        <dbReference type="Pfam" id="PF13614"/>
    </source>
</evidence>
<dbReference type="RefSeq" id="WP_134754260.1">
    <property type="nucleotide sequence ID" value="NZ_MYFO02000014.1"/>
</dbReference>
<keyword evidence="4" id="KW-1185">Reference proteome</keyword>
<dbReference type="GO" id="GO:0005524">
    <property type="term" value="F:ATP binding"/>
    <property type="evidence" value="ECO:0007669"/>
    <property type="project" value="TreeGrafter"/>
</dbReference>
<dbReference type="Gene3D" id="3.40.50.300">
    <property type="entry name" value="P-loop containing nucleotide triphosphate hydrolases"/>
    <property type="match status" value="1"/>
</dbReference>
<protein>
    <recommendedName>
        <fullName evidence="2">AAA domain-containing protein</fullName>
    </recommendedName>
</protein>
<name>A0A4Y8PYL4_9BACL</name>
<dbReference type="InterPro" id="IPR050625">
    <property type="entry name" value="ParA/MinD_ATPase"/>
</dbReference>
<gene>
    <name evidence="3" type="ORF">B5M42_15105</name>
</gene>
<evidence type="ECO:0000313" key="4">
    <source>
        <dbReference type="Proteomes" id="UP000298246"/>
    </source>
</evidence>
<comment type="caution">
    <text evidence="3">The sequence shown here is derived from an EMBL/GenBank/DDBJ whole genome shotgun (WGS) entry which is preliminary data.</text>
</comment>
<dbReference type="GO" id="GO:0051782">
    <property type="term" value="P:negative regulation of cell division"/>
    <property type="evidence" value="ECO:0007669"/>
    <property type="project" value="TreeGrafter"/>
</dbReference>
<organism evidence="3 4">
    <name type="scientific">Paenibacillus athensensis</name>
    <dbReference type="NCBI Taxonomy" id="1967502"/>
    <lineage>
        <taxon>Bacteria</taxon>
        <taxon>Bacillati</taxon>
        <taxon>Bacillota</taxon>
        <taxon>Bacilli</taxon>
        <taxon>Bacillales</taxon>
        <taxon>Paenibacillaceae</taxon>
        <taxon>Paenibacillus</taxon>
    </lineage>
</organism>
<dbReference type="GO" id="GO:0016887">
    <property type="term" value="F:ATP hydrolysis activity"/>
    <property type="evidence" value="ECO:0007669"/>
    <property type="project" value="TreeGrafter"/>
</dbReference>
<dbReference type="InterPro" id="IPR027417">
    <property type="entry name" value="P-loop_NTPase"/>
</dbReference>
<feature type="region of interest" description="Disordered" evidence="1">
    <location>
        <begin position="136"/>
        <end position="157"/>
    </location>
</feature>
<dbReference type="PANTHER" id="PTHR43384">
    <property type="entry name" value="SEPTUM SITE-DETERMINING PROTEIN MIND HOMOLOG, CHLOROPLASTIC-RELATED"/>
    <property type="match status" value="1"/>
</dbReference>
<sequence>MHFILFRPRNRKVWIERLRENGWTISIAHEVKKVFVSGEQTVVLDVAAGNWEKFAVLFSYHGKNVYLLMDDPHSVAPETLASYGVSRVITTDEGPEAWNLERKQSHAPELPPCPEEGVPSSSSVLLSLRRKRNDLQHSLQASQASDEALPSQAAIQETREKQDQTVSLWEEEARHKLIETQEERTVRLSKRMTLTVQIPSMLAVYAAKGGVGKTVFLLHLASVLAKCGYKVCLLDLDLMHGTVASTLFLQPNKTIVDLIRRMDNPKASRACFLPTEMGFFIVATPTHQASSLLKLDELPGLLRFLKSEADVVLIDTASHFDAITKLALEQADQLLLLTTNEPVSIHSLGRMKPVLSGLRPSPEIYTVVNRLVNPLGKEKLREVLPWPIVLELPEDRAVALAIRQGECLQAGLFRNPYMVQIQGLVDRWMGEEEVRSFTKRSLVSRLLFERRPTTKREGW</sequence>